<dbReference type="GeneID" id="54547588"/>
<evidence type="ECO:0000313" key="4">
    <source>
        <dbReference type="Proteomes" id="UP000800097"/>
    </source>
</evidence>
<name>A0A6A6J4H1_WESOR</name>
<gene>
    <name evidence="3" type="ORF">EI97DRAFT_287071</name>
</gene>
<protein>
    <submittedName>
        <fullName evidence="3">Uncharacterized protein</fullName>
    </submittedName>
</protein>
<keyword evidence="2" id="KW-0732">Signal</keyword>
<evidence type="ECO:0000256" key="2">
    <source>
        <dbReference type="SAM" id="SignalP"/>
    </source>
</evidence>
<sequence length="597" mass="65731">MRWIIPFTVAGLAAVGSADPEVFDLGKLDQYMSKEGEAGTLSGNTIWLSGTDEDENLRMTVSDDVKAKIQGVLEGCGQLDDKCYHEVRQVLRSANVEVNKKLEARHFGHLLSKTFKTGAGVFLSFADYLYTSWWARYNDFNNVSPNFIIPKPKASEVEKVASATEVVVSAEGASVAKITPTPDPTSAQGPVPSVTSVTTAHDEYKQGDLDFMMDEGLAGRMQEIMARSKDCEDGSKFDREHPSKRRASSRLGKAICAYRAVTINMGTTLRDLTYTNFDGLVVKFAGVTEQDIAAWEYVQGITEDFAAIYQLQRDRAIALGATIFVAALGAVEDTPIDSNNKIAADLIQVSKTQTGSQTSTSGCPDPEKTPLLCAWGGDEENDHCDVVMPSEEGGEAKCSPDGEFADCPCNTPAGVVADYADETEQTAVKKFTELYKQITIPEPKPEPQPEPPKGPTKALTIIADWPPWNLQTMRDGSANKVWWNFFATDYGKTIDCRNDPARYDAVNLDRIALAKSKKLVYPGGEFPMKLFDQDCTYKNSGDNVGKLFCGDKAIECFWDPNNTPREGEREPRPEDMKQYPCPGKDGWLRHAVFTCPW</sequence>
<accession>A0A6A6J4H1</accession>
<dbReference type="Proteomes" id="UP000800097">
    <property type="component" value="Unassembled WGS sequence"/>
</dbReference>
<proteinExistence type="predicted"/>
<reference evidence="3" key="1">
    <citation type="journal article" date="2020" name="Stud. Mycol.">
        <title>101 Dothideomycetes genomes: a test case for predicting lifestyles and emergence of pathogens.</title>
        <authorList>
            <person name="Haridas S."/>
            <person name="Albert R."/>
            <person name="Binder M."/>
            <person name="Bloem J."/>
            <person name="Labutti K."/>
            <person name="Salamov A."/>
            <person name="Andreopoulos B."/>
            <person name="Baker S."/>
            <person name="Barry K."/>
            <person name="Bills G."/>
            <person name="Bluhm B."/>
            <person name="Cannon C."/>
            <person name="Castanera R."/>
            <person name="Culley D."/>
            <person name="Daum C."/>
            <person name="Ezra D."/>
            <person name="Gonzalez J."/>
            <person name="Henrissat B."/>
            <person name="Kuo A."/>
            <person name="Liang C."/>
            <person name="Lipzen A."/>
            <person name="Lutzoni F."/>
            <person name="Magnuson J."/>
            <person name="Mondo S."/>
            <person name="Nolan M."/>
            <person name="Ohm R."/>
            <person name="Pangilinan J."/>
            <person name="Park H.-J."/>
            <person name="Ramirez L."/>
            <person name="Alfaro M."/>
            <person name="Sun H."/>
            <person name="Tritt A."/>
            <person name="Yoshinaga Y."/>
            <person name="Zwiers L.-H."/>
            <person name="Turgeon B."/>
            <person name="Goodwin S."/>
            <person name="Spatafora J."/>
            <person name="Crous P."/>
            <person name="Grigoriev I."/>
        </authorList>
    </citation>
    <scope>NUCLEOTIDE SEQUENCE</scope>
    <source>
        <strain evidence="3">CBS 379.55</strain>
    </source>
</reference>
<dbReference type="OrthoDB" id="3687237at2759"/>
<dbReference type="EMBL" id="ML986552">
    <property type="protein sequence ID" value="KAF2271292.1"/>
    <property type="molecule type" value="Genomic_DNA"/>
</dbReference>
<feature type="signal peptide" evidence="2">
    <location>
        <begin position="1"/>
        <end position="18"/>
    </location>
</feature>
<dbReference type="RefSeq" id="XP_033648831.1">
    <property type="nucleotide sequence ID" value="XM_033794413.1"/>
</dbReference>
<feature type="chain" id="PRO_5025514567" evidence="2">
    <location>
        <begin position="19"/>
        <end position="597"/>
    </location>
</feature>
<keyword evidence="4" id="KW-1185">Reference proteome</keyword>
<dbReference type="AlphaFoldDB" id="A0A6A6J4H1"/>
<feature type="region of interest" description="Disordered" evidence="1">
    <location>
        <begin position="560"/>
        <end position="579"/>
    </location>
</feature>
<evidence type="ECO:0000313" key="3">
    <source>
        <dbReference type="EMBL" id="KAF2271292.1"/>
    </source>
</evidence>
<organism evidence="3 4">
    <name type="scientific">Westerdykella ornata</name>
    <dbReference type="NCBI Taxonomy" id="318751"/>
    <lineage>
        <taxon>Eukaryota</taxon>
        <taxon>Fungi</taxon>
        <taxon>Dikarya</taxon>
        <taxon>Ascomycota</taxon>
        <taxon>Pezizomycotina</taxon>
        <taxon>Dothideomycetes</taxon>
        <taxon>Pleosporomycetidae</taxon>
        <taxon>Pleosporales</taxon>
        <taxon>Sporormiaceae</taxon>
        <taxon>Westerdykella</taxon>
    </lineage>
</organism>
<feature type="compositionally biased region" description="Basic and acidic residues" evidence="1">
    <location>
        <begin position="565"/>
        <end position="577"/>
    </location>
</feature>
<evidence type="ECO:0000256" key="1">
    <source>
        <dbReference type="SAM" id="MobiDB-lite"/>
    </source>
</evidence>